<evidence type="ECO:0000256" key="2">
    <source>
        <dbReference type="ARBA" id="ARBA00023157"/>
    </source>
</evidence>
<organism evidence="5 6">
    <name type="scientific">Besnoitia besnoiti</name>
    <name type="common">Apicomplexan protozoan</name>
    <dbReference type="NCBI Taxonomy" id="94643"/>
    <lineage>
        <taxon>Eukaryota</taxon>
        <taxon>Sar</taxon>
        <taxon>Alveolata</taxon>
        <taxon>Apicomplexa</taxon>
        <taxon>Conoidasida</taxon>
        <taxon>Coccidia</taxon>
        <taxon>Eucoccidiorida</taxon>
        <taxon>Eimeriorina</taxon>
        <taxon>Sarcocystidae</taxon>
        <taxon>Besnoitia</taxon>
    </lineage>
</organism>
<dbReference type="InterPro" id="IPR000177">
    <property type="entry name" value="Apple"/>
</dbReference>
<protein>
    <submittedName>
        <fullName evidence="5">PAN/Apple domain-containing protein</fullName>
    </submittedName>
</protein>
<reference evidence="5 6" key="1">
    <citation type="submission" date="2017-09" db="EMBL/GenBank/DDBJ databases">
        <title>Genome sequencing of Besnoitia besnoiti strain Bb-Ger1.</title>
        <authorList>
            <person name="Schares G."/>
            <person name="Venepally P."/>
            <person name="Lorenzi H.A."/>
        </authorList>
    </citation>
    <scope>NUCLEOTIDE SEQUENCE [LARGE SCALE GENOMIC DNA]</scope>
    <source>
        <strain evidence="5 6">Bb-Ger1</strain>
    </source>
</reference>
<dbReference type="InterPro" id="IPR003609">
    <property type="entry name" value="Pan_app"/>
</dbReference>
<dbReference type="PROSITE" id="PS50948">
    <property type="entry name" value="PAN"/>
    <property type="match status" value="2"/>
</dbReference>
<dbReference type="SUPFAM" id="SSF57414">
    <property type="entry name" value="Hairpin loop containing domain-like"/>
    <property type="match status" value="4"/>
</dbReference>
<evidence type="ECO:0000259" key="4">
    <source>
        <dbReference type="PROSITE" id="PS50948"/>
    </source>
</evidence>
<keyword evidence="2" id="KW-1015">Disulfide bond</keyword>
<dbReference type="AlphaFoldDB" id="A0A2A9MH57"/>
<dbReference type="VEuPathDB" id="ToxoDB:BESB_067750"/>
<dbReference type="EMBL" id="NWUJ01000006">
    <property type="protein sequence ID" value="PFH34742.1"/>
    <property type="molecule type" value="Genomic_DNA"/>
</dbReference>
<evidence type="ECO:0000256" key="1">
    <source>
        <dbReference type="ARBA" id="ARBA00022737"/>
    </source>
</evidence>
<dbReference type="GO" id="GO:0005576">
    <property type="term" value="C:extracellular region"/>
    <property type="evidence" value="ECO:0007669"/>
    <property type="project" value="InterPro"/>
</dbReference>
<feature type="domain" description="Apple" evidence="4">
    <location>
        <begin position="224"/>
        <end position="300"/>
    </location>
</feature>
<feature type="signal peptide" evidence="3">
    <location>
        <begin position="1"/>
        <end position="32"/>
    </location>
</feature>
<feature type="chain" id="PRO_5011998715" evidence="3">
    <location>
        <begin position="33"/>
        <end position="409"/>
    </location>
</feature>
<keyword evidence="6" id="KW-1185">Reference proteome</keyword>
<dbReference type="PANTHER" id="PTHR33946">
    <property type="match status" value="1"/>
</dbReference>
<dbReference type="Gene3D" id="3.50.4.10">
    <property type="entry name" value="Hepatocyte Growth Factor"/>
    <property type="match status" value="4"/>
</dbReference>
<evidence type="ECO:0000256" key="3">
    <source>
        <dbReference type="SAM" id="SignalP"/>
    </source>
</evidence>
<dbReference type="GeneID" id="40311701"/>
<evidence type="ECO:0000313" key="5">
    <source>
        <dbReference type="EMBL" id="PFH34742.1"/>
    </source>
</evidence>
<dbReference type="KEGG" id="bbes:BESB_067750"/>
<keyword evidence="1" id="KW-0677">Repeat</keyword>
<gene>
    <name evidence="5" type="ORF">BESB_067750</name>
</gene>
<dbReference type="PANTHER" id="PTHR33946:SF4">
    <property type="entry name" value="COAGULATION FACTOR XI"/>
    <property type="match status" value="1"/>
</dbReference>
<dbReference type="Proteomes" id="UP000224006">
    <property type="component" value="Chromosome VI"/>
</dbReference>
<dbReference type="Pfam" id="PF00024">
    <property type="entry name" value="PAN_1"/>
    <property type="match status" value="2"/>
</dbReference>
<dbReference type="Pfam" id="PF14295">
    <property type="entry name" value="PAN_4"/>
    <property type="match status" value="2"/>
</dbReference>
<proteinExistence type="predicted"/>
<accession>A0A2A9MH57</accession>
<dbReference type="RefSeq" id="XP_029218751.1">
    <property type="nucleotide sequence ID" value="XM_029365168.1"/>
</dbReference>
<sequence>MAHRRNPAWRRRAVCAAVALAGSALLWHPVESEAHIYSEGVELHRPDMDMTPYVGNNAEQQICYEPDVEYVDHTVLAIEGGHVPTPAQCQNLCVRYNECFHWTWESATRNCYLKDATALFSRQKNYDTRNKISGPKWCMMPFPPRCYEVDVAYEGHEVTKNPLPNVVSALDCHRLCIEVEGCRYWTWTADARTCEVKSVNALQGWRRSFETIGKISGMKSCGLCTEIGTDYYGHDIRRVETKNIVSSEHCRDLCIKDKNCFFWTWVSNWNNCYLKGPTALEAWRRDDETTQSLVSGSKFCPMDRDLRLASLSRSPFMYPAFYLHNPPPCYEIGVDYAGHDLEAVDADDLLYVQDCQHRCKTRDGCVYFTFDTESKVCYLKGGGALHNWTKDHTTSHLISGPQECPCPGV</sequence>
<dbReference type="GO" id="GO:0006508">
    <property type="term" value="P:proteolysis"/>
    <property type="evidence" value="ECO:0007669"/>
    <property type="project" value="InterPro"/>
</dbReference>
<comment type="caution">
    <text evidence="5">The sequence shown here is derived from an EMBL/GenBank/DDBJ whole genome shotgun (WGS) entry which is preliminary data.</text>
</comment>
<dbReference type="SMART" id="SM00223">
    <property type="entry name" value="APPLE"/>
    <property type="match status" value="4"/>
</dbReference>
<feature type="domain" description="Apple" evidence="4">
    <location>
        <begin position="329"/>
        <end position="404"/>
    </location>
</feature>
<name>A0A2A9MH57_BESBE</name>
<keyword evidence="3" id="KW-0732">Signal</keyword>
<dbReference type="OrthoDB" id="328076at2759"/>
<evidence type="ECO:0000313" key="6">
    <source>
        <dbReference type="Proteomes" id="UP000224006"/>
    </source>
</evidence>
<dbReference type="CDD" id="cd01100">
    <property type="entry name" value="APPLE_Factor_XI_like"/>
    <property type="match status" value="1"/>
</dbReference>